<sequence length="673" mass="77322">MDVLYSYIQKSIGPPHPHYHPTNPHTDPTVLVGRGFTQLQSCTVCGRLYRKVNCSVQFPCIFAMQLDVFETADSIQLHDTKRNAILEISRVNGNIGVSQARKPPNVTSKPAICLYGIIPLKLTKYLILVRKASHVASIASHEIYEATSFAVVPLMMTLAILRDETEQQLLRLLKRHLSNGHIYFSPTTNLTNTFQRNAEGYGSQPFWRHANPSFFWNKYACSSLMTSAEQNPLVNDWIVPMIHGFVSVRNVFIRTHTVELGIITRRSIYRAGTRYFSRGIDTAGDVANFNETETTLFLESLHEPTENRILMVYVQIRGSIPLFWYEVNDLRYYPRLHCASSLLSEDAAQRHFYKLRETYNGRIVVVNLIKESGREKPLKLAFESVLNKLDNPDVDYRYVDYQKECGGLPNQALLYFTSKFEDDFKEPTYFLVKGNTVVRRQTVFMRTNCMDCLDRTNLVQSFFSRFVITQQLRDVGLLTTTQTLADFPEFVTNFQQLWVANGDSVSTSYARTPALRSDVTQYGKRTLKGLYNDLVSSLKRYINNNFYDGMEQDSYDLGLGNYIPSLSTDSRLFVDTRPWPIRCAPLFLALTCLFSLADVLSVGINPFRLTLWGISLGCWLSIILVYRSYYVNWPILNRPSFLDTELTATLTSWNPLTKLRLVWLRLRRTGKDE</sequence>
<keyword evidence="1" id="KW-1133">Transmembrane helix</keyword>
<dbReference type="Pfam" id="PF02383">
    <property type="entry name" value="Syja_N"/>
    <property type="match status" value="1"/>
</dbReference>
<keyword evidence="5" id="KW-1185">Reference proteome</keyword>
<dbReference type="InterPro" id="IPR002013">
    <property type="entry name" value="SAC_dom"/>
</dbReference>
<dbReference type="JaponicusDB" id="SJAG_02706">
    <property type="gene designation" value="sac12"/>
</dbReference>
<evidence type="ECO:0000256" key="1">
    <source>
        <dbReference type="SAM" id="Phobius"/>
    </source>
</evidence>
<dbReference type="GO" id="GO:0005783">
    <property type="term" value="C:endoplasmic reticulum"/>
    <property type="evidence" value="ECO:0000318"/>
    <property type="project" value="GO_Central"/>
</dbReference>
<evidence type="ECO:0000313" key="5">
    <source>
        <dbReference type="Proteomes" id="UP000001744"/>
    </source>
</evidence>
<keyword evidence="1" id="KW-0812">Transmembrane</keyword>
<dbReference type="eggNOG" id="KOG1889">
    <property type="taxonomic scope" value="Eukaryota"/>
</dbReference>
<dbReference type="OrthoDB" id="405996at2759"/>
<dbReference type="GeneID" id="7051085"/>
<evidence type="ECO:0000313" key="4">
    <source>
        <dbReference type="JaponicusDB" id="SJAG_02706"/>
    </source>
</evidence>
<evidence type="ECO:0000259" key="2">
    <source>
        <dbReference type="PROSITE" id="PS50275"/>
    </source>
</evidence>
<gene>
    <name evidence="4" type="primary">sac12</name>
    <name evidence="3" type="ORF">SJAG_02706</name>
</gene>
<dbReference type="VEuPathDB" id="FungiDB:SJAG_02706"/>
<dbReference type="EMBL" id="KE651166">
    <property type="protein sequence ID" value="EEB07609.2"/>
    <property type="molecule type" value="Genomic_DNA"/>
</dbReference>
<dbReference type="GO" id="GO:0046856">
    <property type="term" value="P:phosphatidylinositol dephosphorylation"/>
    <property type="evidence" value="ECO:0000318"/>
    <property type="project" value="GO_Central"/>
</dbReference>
<dbReference type="HOGENOM" id="CLU_003016_7_4_1"/>
<organism evidence="3 5">
    <name type="scientific">Schizosaccharomyces japonicus (strain yFS275 / FY16936)</name>
    <name type="common">Fission yeast</name>
    <dbReference type="NCBI Taxonomy" id="402676"/>
    <lineage>
        <taxon>Eukaryota</taxon>
        <taxon>Fungi</taxon>
        <taxon>Dikarya</taxon>
        <taxon>Ascomycota</taxon>
        <taxon>Taphrinomycotina</taxon>
        <taxon>Schizosaccharomycetes</taxon>
        <taxon>Schizosaccharomycetales</taxon>
        <taxon>Schizosaccharomycetaceae</taxon>
        <taxon>Schizosaccharomyces</taxon>
    </lineage>
</organism>
<dbReference type="AlphaFoldDB" id="B6K0Y8"/>
<name>B6K0Y8_SCHJY</name>
<feature type="transmembrane region" description="Helical" evidence="1">
    <location>
        <begin position="609"/>
        <end position="629"/>
    </location>
</feature>
<evidence type="ECO:0000313" key="3">
    <source>
        <dbReference type="EMBL" id="EEB07609.2"/>
    </source>
</evidence>
<dbReference type="GO" id="GO:0043812">
    <property type="term" value="F:phosphatidylinositol-4-phosphate phosphatase activity"/>
    <property type="evidence" value="ECO:0000318"/>
    <property type="project" value="GO_Central"/>
</dbReference>
<dbReference type="PROSITE" id="PS50275">
    <property type="entry name" value="SAC"/>
    <property type="match status" value="1"/>
</dbReference>
<feature type="domain" description="SAC" evidence="2">
    <location>
        <begin position="173"/>
        <end position="511"/>
    </location>
</feature>
<accession>B6K0Y8</accession>
<keyword evidence="1" id="KW-0472">Membrane</keyword>
<dbReference type="OMA" id="ERYYLYL"/>
<dbReference type="STRING" id="402676.B6K0Y8"/>
<dbReference type="RefSeq" id="XP_002173902.2">
    <property type="nucleotide sequence ID" value="XM_002173866.2"/>
</dbReference>
<dbReference type="Proteomes" id="UP000001744">
    <property type="component" value="Unassembled WGS sequence"/>
</dbReference>
<reference evidence="3 5" key="1">
    <citation type="journal article" date="2011" name="Science">
        <title>Comparative functional genomics of the fission yeasts.</title>
        <authorList>
            <person name="Rhind N."/>
            <person name="Chen Z."/>
            <person name="Yassour M."/>
            <person name="Thompson D.A."/>
            <person name="Haas B.J."/>
            <person name="Habib N."/>
            <person name="Wapinski I."/>
            <person name="Roy S."/>
            <person name="Lin M.F."/>
            <person name="Heiman D.I."/>
            <person name="Young S.K."/>
            <person name="Furuya K."/>
            <person name="Guo Y."/>
            <person name="Pidoux A."/>
            <person name="Chen H.M."/>
            <person name="Robbertse B."/>
            <person name="Goldberg J.M."/>
            <person name="Aoki K."/>
            <person name="Bayne E.H."/>
            <person name="Berlin A.M."/>
            <person name="Desjardins C.A."/>
            <person name="Dobbs E."/>
            <person name="Dukaj L."/>
            <person name="Fan L."/>
            <person name="FitzGerald M.G."/>
            <person name="French C."/>
            <person name="Gujja S."/>
            <person name="Hansen K."/>
            <person name="Keifenheim D."/>
            <person name="Levin J.Z."/>
            <person name="Mosher R.A."/>
            <person name="Mueller C.A."/>
            <person name="Pfiffner J."/>
            <person name="Priest M."/>
            <person name="Russ C."/>
            <person name="Smialowska A."/>
            <person name="Swoboda P."/>
            <person name="Sykes S.M."/>
            <person name="Vaughn M."/>
            <person name="Vengrova S."/>
            <person name="Yoder R."/>
            <person name="Zeng Q."/>
            <person name="Allshire R."/>
            <person name="Baulcombe D."/>
            <person name="Birren B.W."/>
            <person name="Brown W."/>
            <person name="Ekwall K."/>
            <person name="Kellis M."/>
            <person name="Leatherwood J."/>
            <person name="Levin H."/>
            <person name="Margalit H."/>
            <person name="Martienssen R."/>
            <person name="Nieduszynski C.A."/>
            <person name="Spatafora J.W."/>
            <person name="Friedman N."/>
            <person name="Dalgaard J.Z."/>
            <person name="Baumann P."/>
            <person name="Niki H."/>
            <person name="Regev A."/>
            <person name="Nusbaum C."/>
        </authorList>
    </citation>
    <scope>NUCLEOTIDE SEQUENCE [LARGE SCALE GENOMIC DNA]</scope>
    <source>
        <strain evidence="5">yFS275 / FY16936</strain>
    </source>
</reference>
<dbReference type="PANTHER" id="PTHR45662:SF2">
    <property type="entry name" value="PHOSPHATIDYLINOSITOL-3-PHOSPHATASE SAC1"/>
    <property type="match status" value="1"/>
</dbReference>
<dbReference type="PANTHER" id="PTHR45662">
    <property type="entry name" value="PHOSPHATIDYLINOSITIDE PHOSPHATASE SAC1"/>
    <property type="match status" value="1"/>
</dbReference>
<protein>
    <submittedName>
        <fullName evidence="3">Inositol polyphosphate phosphatase</fullName>
    </submittedName>
</protein>
<proteinExistence type="predicted"/>